<evidence type="ECO:0000313" key="2">
    <source>
        <dbReference type="EMBL" id="RZC16326.1"/>
    </source>
</evidence>
<evidence type="ECO:0000259" key="1">
    <source>
        <dbReference type="Pfam" id="PF12776"/>
    </source>
</evidence>
<dbReference type="EMBL" id="QZWG01000004">
    <property type="protein sequence ID" value="RZC16326.1"/>
    <property type="molecule type" value="Genomic_DNA"/>
</dbReference>
<dbReference type="Pfam" id="PF12776">
    <property type="entry name" value="Myb_DNA-bind_3"/>
    <property type="match status" value="1"/>
</dbReference>
<reference evidence="2 3" key="1">
    <citation type="submission" date="2018-09" db="EMBL/GenBank/DDBJ databases">
        <title>A high-quality reference genome of wild soybean provides a powerful tool to mine soybean genomes.</title>
        <authorList>
            <person name="Xie M."/>
            <person name="Chung C.Y.L."/>
            <person name="Li M.-W."/>
            <person name="Wong F.-L."/>
            <person name="Chan T.-F."/>
            <person name="Lam H.-M."/>
        </authorList>
    </citation>
    <scope>NUCLEOTIDE SEQUENCE [LARGE SCALE GENOMIC DNA]</scope>
    <source>
        <strain evidence="3">cv. W05</strain>
        <tissue evidence="2">Hypocotyl of etiolated seedlings</tissue>
    </source>
</reference>
<protein>
    <recommendedName>
        <fullName evidence="1">Myb/SANT-like domain-containing protein</fullName>
    </recommendedName>
</protein>
<dbReference type="AlphaFoldDB" id="A0A445KZW3"/>
<dbReference type="PANTHER" id="PTHR46929">
    <property type="entry name" value="EXPRESSED PROTEIN"/>
    <property type="match status" value="1"/>
</dbReference>
<feature type="domain" description="Myb/SANT-like" evidence="1">
    <location>
        <begin position="45"/>
        <end position="139"/>
    </location>
</feature>
<name>A0A445KZW3_GLYSO</name>
<dbReference type="Proteomes" id="UP000289340">
    <property type="component" value="Chromosome 4"/>
</dbReference>
<organism evidence="2 3">
    <name type="scientific">Glycine soja</name>
    <name type="common">Wild soybean</name>
    <dbReference type="NCBI Taxonomy" id="3848"/>
    <lineage>
        <taxon>Eukaryota</taxon>
        <taxon>Viridiplantae</taxon>
        <taxon>Streptophyta</taxon>
        <taxon>Embryophyta</taxon>
        <taxon>Tracheophyta</taxon>
        <taxon>Spermatophyta</taxon>
        <taxon>Magnoliopsida</taxon>
        <taxon>eudicotyledons</taxon>
        <taxon>Gunneridae</taxon>
        <taxon>Pentapetalae</taxon>
        <taxon>rosids</taxon>
        <taxon>fabids</taxon>
        <taxon>Fabales</taxon>
        <taxon>Fabaceae</taxon>
        <taxon>Papilionoideae</taxon>
        <taxon>50 kb inversion clade</taxon>
        <taxon>NPAAA clade</taxon>
        <taxon>indigoferoid/millettioid clade</taxon>
        <taxon>Phaseoleae</taxon>
        <taxon>Glycine</taxon>
        <taxon>Glycine subgen. Soja</taxon>
    </lineage>
</organism>
<dbReference type="InterPro" id="IPR024752">
    <property type="entry name" value="Myb/SANT-like_dom"/>
</dbReference>
<evidence type="ECO:0000313" key="3">
    <source>
        <dbReference type="Proteomes" id="UP000289340"/>
    </source>
</evidence>
<comment type="caution">
    <text evidence="2">The sequence shown here is derived from an EMBL/GenBank/DDBJ whole genome shotgun (WGS) entry which is preliminary data.</text>
</comment>
<proteinExistence type="predicted"/>
<dbReference type="PANTHER" id="PTHR46929:SF18">
    <property type="entry name" value="MYB_SANT-LIKE DNA-BINDING DOMAIN PROTEIN"/>
    <property type="match status" value="1"/>
</dbReference>
<accession>A0A445KZW3</accession>
<gene>
    <name evidence="2" type="ORF">D0Y65_009541</name>
</gene>
<keyword evidence="3" id="KW-1185">Reference proteome</keyword>
<sequence length="198" mass="22845">MYAVLNEKQNIFNSVLDYVFSVEMECYDLQRQRRDMKKKGRNVVWSIAMDKCLIEALAAQARSGNKIDKCFNENAYMAACVAVNTCFNLNLNNQKVINRLKTIKKRYKVIKDILSQNGFWWNPNTEMIECDSDEIWKNYVALMDMKNCDNESASFVSPNSEDMSGTDGTESYTATPELGQMLDGFQEPPVPQMLFRKH</sequence>